<dbReference type="InterPro" id="IPR008984">
    <property type="entry name" value="SMAD_FHA_dom_sf"/>
</dbReference>
<dbReference type="eggNOG" id="COG4995">
    <property type="taxonomic scope" value="Bacteria"/>
</dbReference>
<dbReference type="eggNOG" id="COG1716">
    <property type="taxonomic scope" value="Bacteria"/>
</dbReference>
<gene>
    <name evidence="2" type="ordered locus">Tery_1337</name>
</gene>
<dbReference type="AlphaFoldDB" id="Q116C1"/>
<evidence type="ECO:0000259" key="1">
    <source>
        <dbReference type="PROSITE" id="PS50006"/>
    </source>
</evidence>
<dbReference type="PROSITE" id="PS50006">
    <property type="entry name" value="FHA_DOMAIN"/>
    <property type="match status" value="1"/>
</dbReference>
<organism evidence="2">
    <name type="scientific">Trichodesmium erythraeum (strain IMS101)</name>
    <dbReference type="NCBI Taxonomy" id="203124"/>
    <lineage>
        <taxon>Bacteria</taxon>
        <taxon>Bacillati</taxon>
        <taxon>Cyanobacteriota</taxon>
        <taxon>Cyanophyceae</taxon>
        <taxon>Oscillatoriophycideae</taxon>
        <taxon>Oscillatoriales</taxon>
        <taxon>Microcoleaceae</taxon>
        <taxon>Trichodesmium</taxon>
    </lineage>
</organism>
<dbReference type="KEGG" id="ter:Tery_1337"/>
<name>Q116C1_TRIEI</name>
<protein>
    <submittedName>
        <fullName evidence="2">FHA domain containing protein</fullName>
    </submittedName>
</protein>
<feature type="domain" description="FHA" evidence="1">
    <location>
        <begin position="466"/>
        <end position="516"/>
    </location>
</feature>
<sequence length="559" mass="62621">MLFPSESPCLSIALARLSIPEANHFAVWVMQAPFQRGYVHHDQVWPETLSKAWQTWLEVFSPQSLPAIPIGNSQPTLASTPNIHSVSKSGIKLNLTSRLMQNLGINLWQWLFQGEIAHSLHQSQGIAIGQELPLRVRLDIREPELIALPWEIMQPGVALPAFSLSQEILFSRTTSDVNPLRNQAPSQCLNILLVIGESSPKGKSSTGNGHKSLVLSKLKLEEEVAQLIEVLKARNITNSNIPRVNPTIPCRVDTLIQPTPKELTSYLDKKTYNVVFYAGHGIPGPDGGWLFLAPDTTLNGTELAQILVRNGVRLAVFNACWGAQPATERLSSGEVQAIPRSSLAEVLIHHGVPAVLGMRDEIADREALSFIQVFAQSLTEGMLIDQAVVIARQQLLTLYRFNKPAWTLPVLYMHPEFNGQLVQVFDELVTQLPTNSQTWINGYTSKAFLRSQDDNNQVWPILIDPIAVGRSQENDVVIWERWVSQKHAEIFCRCLPNEELEPTYFLRDISRFGTLIYRSGTWQRIHRDQLVIKSGTLLKFGSSQGQVFEFVIETTEDLS</sequence>
<dbReference type="Gene3D" id="2.60.200.20">
    <property type="match status" value="1"/>
</dbReference>
<dbReference type="EMBL" id="CP000393">
    <property type="protein sequence ID" value="ABG50653.1"/>
    <property type="molecule type" value="Genomic_DNA"/>
</dbReference>
<dbReference type="STRING" id="203124.Tery_1337"/>
<dbReference type="HOGENOM" id="CLU_494180_0_0_3"/>
<dbReference type="RefSeq" id="WP_011611032.1">
    <property type="nucleotide sequence ID" value="NC_008312.1"/>
</dbReference>
<evidence type="ECO:0000313" key="2">
    <source>
        <dbReference type="EMBL" id="ABG50653.1"/>
    </source>
</evidence>
<accession>Q116C1</accession>
<dbReference type="InterPro" id="IPR024983">
    <property type="entry name" value="CHAT_dom"/>
</dbReference>
<proteinExistence type="predicted"/>
<dbReference type="Pfam" id="PF00498">
    <property type="entry name" value="FHA"/>
    <property type="match status" value="1"/>
</dbReference>
<dbReference type="Pfam" id="PF12770">
    <property type="entry name" value="CHAT"/>
    <property type="match status" value="1"/>
</dbReference>
<dbReference type="OrthoDB" id="474997at2"/>
<dbReference type="SUPFAM" id="SSF49879">
    <property type="entry name" value="SMAD/FHA domain"/>
    <property type="match status" value="1"/>
</dbReference>
<reference evidence="2" key="1">
    <citation type="submission" date="2006-06" db="EMBL/GenBank/DDBJ databases">
        <title>Complete sequence of Trichodesmium erythraeum IMS101.</title>
        <authorList>
            <consortium name="US DOE Joint Genome Institute"/>
            <person name="Copeland A."/>
            <person name="Lucas S."/>
            <person name="Lapidus A."/>
            <person name="Barry K."/>
            <person name="Detter J.C."/>
            <person name="Glavina del Rio T."/>
            <person name="Hammon N."/>
            <person name="Israni S."/>
            <person name="Dalin E."/>
            <person name="Tice H."/>
            <person name="Pitluck S."/>
            <person name="Kiss H."/>
            <person name="Munk A.C."/>
            <person name="Brettin T."/>
            <person name="Bruce D."/>
            <person name="Han C."/>
            <person name="Tapia R."/>
            <person name="Gilna P."/>
            <person name="Schmutz J."/>
            <person name="Larimer F."/>
            <person name="Land M."/>
            <person name="Hauser L."/>
            <person name="Kyrpides N."/>
            <person name="Kim E."/>
            <person name="Richardson P."/>
        </authorList>
    </citation>
    <scope>NUCLEOTIDE SEQUENCE [LARGE SCALE GENOMIC DNA]</scope>
    <source>
        <strain evidence="2">IMS101</strain>
    </source>
</reference>
<dbReference type="InterPro" id="IPR000253">
    <property type="entry name" value="FHA_dom"/>
</dbReference>